<evidence type="ECO:0000313" key="2">
    <source>
        <dbReference type="EMBL" id="SPO35461.1"/>
    </source>
</evidence>
<feature type="region of interest" description="Disordered" evidence="1">
    <location>
        <begin position="311"/>
        <end position="343"/>
    </location>
</feature>
<evidence type="ECO:0000313" key="3">
    <source>
        <dbReference type="Proteomes" id="UP000323386"/>
    </source>
</evidence>
<gene>
    <name evidence="2" type="ORF">PSFLO_00932</name>
</gene>
<name>A0A5C3EWI4_9BASI</name>
<dbReference type="AlphaFoldDB" id="A0A5C3EWI4"/>
<reference evidence="2 3" key="1">
    <citation type="submission" date="2018-03" db="EMBL/GenBank/DDBJ databases">
        <authorList>
            <person name="Guldener U."/>
        </authorList>
    </citation>
    <scope>NUCLEOTIDE SEQUENCE [LARGE SCALE GENOMIC DNA]</scope>
    <source>
        <strain evidence="2 3">DAOM196992</strain>
    </source>
</reference>
<sequence length="763" mass="85411">MTSNRQARFIDQYEDYSAIDLAIRYSQIVNTLKSEQQDNVELNVIRWLMWRKDAVAVPPELKCKETSDKNQPCKKPTIKGMIQYGQVHGEVIWLNAVIHHCLRCLKNRNRCFLLFKDAANPNNIATVDADGISNDELDVPKSGLSLAEEPDFDDPAHSEPIFGWSLEEVKEYVRRLRKRMEKQIKAAPGGADLDNDLNTAAGISAFVKDRRAKLRQLSDCVKALTAQTNDLLDVLYNQRNDSTSRLTAEIIDKKLYEGFVEVSKQQSLASVIRLDDNPTKAVVLLTDSADHDRHSVLLGRGDQRAAQRARRREARWRESRRRVDAGKRTPSRPSVPPAMSRTLWPTGPLLDKLAAAVSRSDLGAWCRPAATLKLDPRPVDADELFTAFASPLASYLLIRLDATSTPPRRHLDATSTPPRRHLLDATTSTPLPRHYCVNTTASTPLPRRHRSLPLRHPPYHLARRSPVTRMQSPLPPPTLSVLACYRWIYFLAVYKGSSELELAQYHHKLLCRSERSENDNARLIAIECLMWKGDTVVVDQLACVPTAEAAKTCKRPTIAGCLDYVWDKGSVVWTKAVIVDCMWCHKHRKHCHYIVVDKDRSPSTCMIDSHGFADPAFAYEVDKTGLSEDPEPDFDDPAHLEPIFGWSLQEVRHEMSGLVAAPRLAGQLKICGGWRCHAGSPAPLRSARLPAFFLSFPPPPPPPPPPRSVKSHGRHLDTAAGLPQVRPHLAPRLFVLGTVSNSSISCESIAGSASRRHLTRPAD</sequence>
<evidence type="ECO:0000256" key="1">
    <source>
        <dbReference type="SAM" id="MobiDB-lite"/>
    </source>
</evidence>
<proteinExistence type="predicted"/>
<keyword evidence="3" id="KW-1185">Reference proteome</keyword>
<dbReference type="Proteomes" id="UP000323386">
    <property type="component" value="Unassembled WGS sequence"/>
</dbReference>
<feature type="compositionally biased region" description="Basic and acidic residues" evidence="1">
    <location>
        <begin position="315"/>
        <end position="327"/>
    </location>
</feature>
<accession>A0A5C3EWI4</accession>
<dbReference type="EMBL" id="OOIP01000002">
    <property type="protein sequence ID" value="SPO35461.1"/>
    <property type="molecule type" value="Genomic_DNA"/>
</dbReference>
<protein>
    <submittedName>
        <fullName evidence="2">Uncharacterized protein</fullName>
    </submittedName>
</protein>
<organism evidence="2 3">
    <name type="scientific">Pseudozyma flocculosa</name>
    <dbReference type="NCBI Taxonomy" id="84751"/>
    <lineage>
        <taxon>Eukaryota</taxon>
        <taxon>Fungi</taxon>
        <taxon>Dikarya</taxon>
        <taxon>Basidiomycota</taxon>
        <taxon>Ustilaginomycotina</taxon>
        <taxon>Ustilaginomycetes</taxon>
        <taxon>Ustilaginales</taxon>
        <taxon>Ustilaginaceae</taxon>
        <taxon>Pseudozyma</taxon>
    </lineage>
</organism>